<accession>A0ABS9TDL5</accession>
<dbReference type="EMBL" id="JAKXMK010000010">
    <property type="protein sequence ID" value="MCH6166617.1"/>
    <property type="molecule type" value="Genomic_DNA"/>
</dbReference>
<protein>
    <submittedName>
        <fullName evidence="1">Uncharacterized protein</fullName>
    </submittedName>
</protein>
<sequence length="53" mass="6314">MWKEIHRGHRWGALVCTICGDQLALWSTPRVPENLARQIYRFADRHLHEEKMG</sequence>
<gene>
    <name evidence="1" type="ORF">MMF94_13085</name>
</gene>
<dbReference type="RefSeq" id="WP_241036641.1">
    <property type="nucleotide sequence ID" value="NZ_BAAAJF010000039.1"/>
</dbReference>
<proteinExistence type="predicted"/>
<evidence type="ECO:0000313" key="1">
    <source>
        <dbReference type="EMBL" id="MCH6166617.1"/>
    </source>
</evidence>
<reference evidence="1 2" key="1">
    <citation type="submission" date="2022-03" db="EMBL/GenBank/DDBJ databases">
        <title>Pseudonocardia alaer sp. nov., a novel actinomycete isolated from reed forest soil.</title>
        <authorList>
            <person name="Wang L."/>
        </authorList>
    </citation>
    <scope>NUCLEOTIDE SEQUENCE [LARGE SCALE GENOMIC DNA]</scope>
    <source>
        <strain evidence="1 2">Y-16303</strain>
    </source>
</reference>
<name>A0ABS9TDL5_9PSEU</name>
<keyword evidence="2" id="KW-1185">Reference proteome</keyword>
<evidence type="ECO:0000313" key="2">
    <source>
        <dbReference type="Proteomes" id="UP001299970"/>
    </source>
</evidence>
<organism evidence="1 2">
    <name type="scientific">Pseudonocardia alaniniphila</name>
    <dbReference type="NCBI Taxonomy" id="75291"/>
    <lineage>
        <taxon>Bacteria</taxon>
        <taxon>Bacillati</taxon>
        <taxon>Actinomycetota</taxon>
        <taxon>Actinomycetes</taxon>
        <taxon>Pseudonocardiales</taxon>
        <taxon>Pseudonocardiaceae</taxon>
        <taxon>Pseudonocardia</taxon>
    </lineage>
</organism>
<comment type="caution">
    <text evidence="1">The sequence shown here is derived from an EMBL/GenBank/DDBJ whole genome shotgun (WGS) entry which is preliminary data.</text>
</comment>
<dbReference type="Proteomes" id="UP001299970">
    <property type="component" value="Unassembled WGS sequence"/>
</dbReference>